<evidence type="ECO:0000259" key="6">
    <source>
        <dbReference type="PROSITE" id="PS50977"/>
    </source>
</evidence>
<evidence type="ECO:0000256" key="5">
    <source>
        <dbReference type="SAM" id="MobiDB-lite"/>
    </source>
</evidence>
<dbReference type="RefSeq" id="WP_386676850.1">
    <property type="nucleotide sequence ID" value="NZ_JBHLTG010000016.1"/>
</dbReference>
<dbReference type="InterPro" id="IPR041484">
    <property type="entry name" value="TetR_C_25"/>
</dbReference>
<reference evidence="7 8" key="1">
    <citation type="submission" date="2024-09" db="EMBL/GenBank/DDBJ databases">
        <authorList>
            <person name="Sun Q."/>
            <person name="Mori K."/>
        </authorList>
    </citation>
    <scope>NUCLEOTIDE SEQUENCE [LARGE SCALE GENOMIC DNA]</scope>
    <source>
        <strain evidence="7 8">KCTC 23076</strain>
    </source>
</reference>
<evidence type="ECO:0000256" key="4">
    <source>
        <dbReference type="PROSITE-ProRule" id="PRU00335"/>
    </source>
</evidence>
<dbReference type="PRINTS" id="PR00455">
    <property type="entry name" value="HTHTETR"/>
</dbReference>
<dbReference type="InterPro" id="IPR050109">
    <property type="entry name" value="HTH-type_TetR-like_transc_reg"/>
</dbReference>
<dbReference type="Pfam" id="PF17933">
    <property type="entry name" value="TetR_C_25"/>
    <property type="match status" value="1"/>
</dbReference>
<dbReference type="PROSITE" id="PS50977">
    <property type="entry name" value="HTH_TETR_2"/>
    <property type="match status" value="1"/>
</dbReference>
<dbReference type="Proteomes" id="UP001589896">
    <property type="component" value="Unassembled WGS sequence"/>
</dbReference>
<dbReference type="PANTHER" id="PTHR30055">
    <property type="entry name" value="HTH-TYPE TRANSCRIPTIONAL REGULATOR RUTR"/>
    <property type="match status" value="1"/>
</dbReference>
<feature type="compositionally biased region" description="Pro residues" evidence="5">
    <location>
        <begin position="224"/>
        <end position="233"/>
    </location>
</feature>
<keyword evidence="8" id="KW-1185">Reference proteome</keyword>
<evidence type="ECO:0000256" key="3">
    <source>
        <dbReference type="ARBA" id="ARBA00023163"/>
    </source>
</evidence>
<feature type="DNA-binding region" description="H-T-H motif" evidence="4">
    <location>
        <begin position="31"/>
        <end position="50"/>
    </location>
</feature>
<evidence type="ECO:0000256" key="1">
    <source>
        <dbReference type="ARBA" id="ARBA00023015"/>
    </source>
</evidence>
<feature type="domain" description="HTH tetR-type" evidence="6">
    <location>
        <begin position="8"/>
        <end position="68"/>
    </location>
</feature>
<proteinExistence type="predicted"/>
<keyword evidence="1" id="KW-0805">Transcription regulation</keyword>
<dbReference type="EMBL" id="JBHLTG010000016">
    <property type="protein sequence ID" value="MFC0682648.1"/>
    <property type="molecule type" value="Genomic_DNA"/>
</dbReference>
<accession>A0ABV6S3E3</accession>
<organism evidence="7 8">
    <name type="scientific">Lysobacter korlensis</name>
    <dbReference type="NCBI Taxonomy" id="553636"/>
    <lineage>
        <taxon>Bacteria</taxon>
        <taxon>Pseudomonadati</taxon>
        <taxon>Pseudomonadota</taxon>
        <taxon>Gammaproteobacteria</taxon>
        <taxon>Lysobacterales</taxon>
        <taxon>Lysobacteraceae</taxon>
        <taxon>Lysobacter</taxon>
    </lineage>
</organism>
<dbReference type="PANTHER" id="PTHR30055:SF234">
    <property type="entry name" value="HTH-TYPE TRANSCRIPTIONAL REGULATOR BETI"/>
    <property type="match status" value="1"/>
</dbReference>
<sequence length="233" mass="25167">MRSDTEDFTTRARIRDAAVLLFGQRGFAGTSVRTVAEAAAVSPGLVIHHFGSKDGLRAECDRFVVDSFLGQKSELSGAEAAAAIQGWLSDLDAFRPRIDYLARMLTDTSPAADSLFDALLAGTAGMLEEQVAAGIMREPIDPQVTAAYLTVYGIVPLLLRRQLGRALGEDDLTPELIRRSTLPILDLYTHGLYADDRILTAAREALDRTSGPRSDKGQNDPNQDPDPPVRAAS</sequence>
<keyword evidence="3" id="KW-0804">Transcription</keyword>
<evidence type="ECO:0000313" key="7">
    <source>
        <dbReference type="EMBL" id="MFC0682648.1"/>
    </source>
</evidence>
<protein>
    <submittedName>
        <fullName evidence="7">TetR family transcriptional regulator</fullName>
    </submittedName>
</protein>
<feature type="region of interest" description="Disordered" evidence="5">
    <location>
        <begin position="204"/>
        <end position="233"/>
    </location>
</feature>
<evidence type="ECO:0000313" key="8">
    <source>
        <dbReference type="Proteomes" id="UP001589896"/>
    </source>
</evidence>
<keyword evidence="2 4" id="KW-0238">DNA-binding</keyword>
<dbReference type="Pfam" id="PF00440">
    <property type="entry name" value="TetR_N"/>
    <property type="match status" value="1"/>
</dbReference>
<dbReference type="InterPro" id="IPR009057">
    <property type="entry name" value="Homeodomain-like_sf"/>
</dbReference>
<gene>
    <name evidence="7" type="ORF">ACFFGH_32870</name>
</gene>
<evidence type="ECO:0000256" key="2">
    <source>
        <dbReference type="ARBA" id="ARBA00023125"/>
    </source>
</evidence>
<dbReference type="InterPro" id="IPR001647">
    <property type="entry name" value="HTH_TetR"/>
</dbReference>
<dbReference type="Gene3D" id="1.10.357.10">
    <property type="entry name" value="Tetracycline Repressor, domain 2"/>
    <property type="match status" value="1"/>
</dbReference>
<comment type="caution">
    <text evidence="7">The sequence shown here is derived from an EMBL/GenBank/DDBJ whole genome shotgun (WGS) entry which is preliminary data.</text>
</comment>
<dbReference type="SUPFAM" id="SSF46689">
    <property type="entry name" value="Homeodomain-like"/>
    <property type="match status" value="1"/>
</dbReference>
<name>A0ABV6S3E3_9GAMM</name>